<reference evidence="10 11" key="1">
    <citation type="submission" date="2015-05" db="EMBL/GenBank/DDBJ databases">
        <title>Photobacterium galathea sp. nov.</title>
        <authorList>
            <person name="Machado H."/>
            <person name="Gram L."/>
        </authorList>
    </citation>
    <scope>NUCLEOTIDE SEQUENCE [LARGE SCALE GENOMIC DNA]</scope>
    <source>
        <strain evidence="10 11">DSM 22954</strain>
    </source>
</reference>
<dbReference type="FunFam" id="3.90.950.10:FF:000005">
    <property type="entry name" value="7-methyl-GTP pyrophosphatase"/>
    <property type="match status" value="1"/>
</dbReference>
<dbReference type="SUPFAM" id="SSF52972">
    <property type="entry name" value="ITPase-like"/>
    <property type="match status" value="1"/>
</dbReference>
<evidence type="ECO:0000313" key="11">
    <source>
        <dbReference type="Proteomes" id="UP000035909"/>
    </source>
</evidence>
<dbReference type="NCBIfam" id="TIGR00172">
    <property type="entry name" value="maf"/>
    <property type="match status" value="1"/>
</dbReference>
<dbReference type="Pfam" id="PF02545">
    <property type="entry name" value="Maf"/>
    <property type="match status" value="1"/>
</dbReference>
<keyword evidence="11" id="KW-1185">Reference proteome</keyword>
<evidence type="ECO:0000313" key="10">
    <source>
        <dbReference type="EMBL" id="KLV11435.1"/>
    </source>
</evidence>
<comment type="caution">
    <text evidence="10">The sequence shown here is derived from an EMBL/GenBank/DDBJ whole genome shotgun (WGS) entry which is preliminary data.</text>
</comment>
<evidence type="ECO:0000256" key="3">
    <source>
        <dbReference type="ARBA" id="ARBA00022801"/>
    </source>
</evidence>
<name>A0A0J1HIK5_9GAMM</name>
<dbReference type="EC" id="3.6.1.-" evidence="9"/>
<dbReference type="CDD" id="cd00555">
    <property type="entry name" value="Maf"/>
    <property type="match status" value="1"/>
</dbReference>
<feature type="active site" description="Proton acceptor" evidence="9">
    <location>
        <position position="70"/>
    </location>
</feature>
<evidence type="ECO:0000256" key="7">
    <source>
        <dbReference type="ARBA" id="ARBA00060749"/>
    </source>
</evidence>
<keyword evidence="2 9" id="KW-0963">Cytoplasm</keyword>
<feature type="site" description="Important for substrate specificity" evidence="9">
    <location>
        <position position="155"/>
    </location>
</feature>
<evidence type="ECO:0000256" key="1">
    <source>
        <dbReference type="ARBA" id="ARBA00004496"/>
    </source>
</evidence>
<dbReference type="RefSeq" id="WP_047883393.1">
    <property type="nucleotide sequence ID" value="NZ_CP071325.1"/>
</dbReference>
<proteinExistence type="inferred from homology"/>
<gene>
    <name evidence="10" type="ORF">ABT57_01400</name>
</gene>
<comment type="subcellular location">
    <subcellularLocation>
        <location evidence="1 9">Cytoplasm</location>
    </subcellularLocation>
</comment>
<evidence type="ECO:0000256" key="2">
    <source>
        <dbReference type="ARBA" id="ARBA00022490"/>
    </source>
</evidence>
<keyword evidence="3 9" id="KW-0378">Hydrolase</keyword>
<dbReference type="GO" id="GO:0005737">
    <property type="term" value="C:cytoplasm"/>
    <property type="evidence" value="ECO:0007669"/>
    <property type="project" value="UniProtKB-SubCell"/>
</dbReference>
<comment type="caution">
    <text evidence="9">Lacks conserved residue(s) required for the propagation of feature annotation.</text>
</comment>
<comment type="function">
    <text evidence="6 9">Nucleoside triphosphate pyrophosphatase that hydrolyzes 7-methyl-GTP (m(7)GTP). May have a dual role in cell division arrest and in preventing the incorporation of modified nucleotides into cellular nucleic acids.</text>
</comment>
<evidence type="ECO:0000256" key="9">
    <source>
        <dbReference type="HAMAP-Rule" id="MF_00528"/>
    </source>
</evidence>
<dbReference type="PANTHER" id="PTHR43213:SF10">
    <property type="entry name" value="7-METHYL-GTP PYROPHOSPHATASE"/>
    <property type="match status" value="1"/>
</dbReference>
<feature type="site" description="Important for substrate specificity" evidence="9">
    <location>
        <position position="71"/>
    </location>
</feature>
<comment type="catalytic activity">
    <reaction evidence="5 9">
        <text>N(7)-methyl-GTP + H2O = N(7)-methyl-GMP + diphosphate + H(+)</text>
        <dbReference type="Rhea" id="RHEA:58744"/>
        <dbReference type="ChEBI" id="CHEBI:15377"/>
        <dbReference type="ChEBI" id="CHEBI:15378"/>
        <dbReference type="ChEBI" id="CHEBI:33019"/>
        <dbReference type="ChEBI" id="CHEBI:58285"/>
        <dbReference type="ChEBI" id="CHEBI:87133"/>
    </reaction>
</comment>
<sequence>MTQPLLLASTSPFRQALLEKLQVPFSIASPDCDETPLPNENAEQLVRRLAEGKAKACAASHPDHIIIGSDQVCVINDKIIGKPLTEEKACQQLKDASGQVVTFYTGLCVFNARTGDSRVICEPFHVHFRQLSDEAIARYVAKEQPLYCAGSFKCEGLGIALFDRLDGRDPNTLVGLPLIALCDLLQTQGIEIL</sequence>
<dbReference type="PIRSF" id="PIRSF006305">
    <property type="entry name" value="Maf"/>
    <property type="match status" value="1"/>
</dbReference>
<evidence type="ECO:0000256" key="4">
    <source>
        <dbReference type="ARBA" id="ARBA00023080"/>
    </source>
</evidence>
<evidence type="ECO:0000256" key="8">
    <source>
        <dbReference type="ARBA" id="ARBA00068163"/>
    </source>
</evidence>
<comment type="similarity">
    <text evidence="7 9">Belongs to the Maf family. YceF subfamily.</text>
</comment>
<dbReference type="AlphaFoldDB" id="A0A0J1HIK5"/>
<dbReference type="PANTHER" id="PTHR43213">
    <property type="entry name" value="BIFUNCTIONAL DTTP/UTP PYROPHOSPHATASE/METHYLTRANSFERASE PROTEIN-RELATED"/>
    <property type="match status" value="1"/>
</dbReference>
<dbReference type="PATRIC" id="fig|320778.3.peg.298"/>
<evidence type="ECO:0000256" key="6">
    <source>
        <dbReference type="ARBA" id="ARBA00053369"/>
    </source>
</evidence>
<dbReference type="OrthoDB" id="9813694at2"/>
<dbReference type="Gene3D" id="3.90.950.10">
    <property type="match status" value="1"/>
</dbReference>
<dbReference type="HAMAP" id="MF_00528">
    <property type="entry name" value="Maf"/>
    <property type="match status" value="1"/>
</dbReference>
<organism evidence="10 11">
    <name type="scientific">Photobacterium ganghwense</name>
    <dbReference type="NCBI Taxonomy" id="320778"/>
    <lineage>
        <taxon>Bacteria</taxon>
        <taxon>Pseudomonadati</taxon>
        <taxon>Pseudomonadota</taxon>
        <taxon>Gammaproteobacteria</taxon>
        <taxon>Vibrionales</taxon>
        <taxon>Vibrionaceae</taxon>
        <taxon>Photobacterium</taxon>
    </lineage>
</organism>
<protein>
    <recommendedName>
        <fullName evidence="8 9">7-methyl-GTP pyrophosphatase</fullName>
        <shortName evidence="9">m(7)GTP pyrophosphatase</shortName>
        <ecNumber evidence="9">3.6.1.-</ecNumber>
    </recommendedName>
</protein>
<dbReference type="GO" id="GO:0047429">
    <property type="term" value="F:nucleoside triphosphate diphosphatase activity"/>
    <property type="evidence" value="ECO:0007669"/>
    <property type="project" value="InterPro"/>
</dbReference>
<comment type="cofactor">
    <cofactor evidence="9">
        <name>a divalent metal cation</name>
        <dbReference type="ChEBI" id="CHEBI:60240"/>
    </cofactor>
</comment>
<evidence type="ECO:0000256" key="5">
    <source>
        <dbReference type="ARBA" id="ARBA00050213"/>
    </source>
</evidence>
<dbReference type="InterPro" id="IPR003697">
    <property type="entry name" value="Maf-like"/>
</dbReference>
<dbReference type="GO" id="GO:0009117">
    <property type="term" value="P:nucleotide metabolic process"/>
    <property type="evidence" value="ECO:0007669"/>
    <property type="project" value="UniProtKB-KW"/>
</dbReference>
<accession>A0A0J1HIK5</accession>
<dbReference type="Proteomes" id="UP000035909">
    <property type="component" value="Unassembled WGS sequence"/>
</dbReference>
<dbReference type="STRING" id="320778.ABT57_01400"/>
<dbReference type="EMBL" id="LDOU01000002">
    <property type="protein sequence ID" value="KLV11435.1"/>
    <property type="molecule type" value="Genomic_DNA"/>
</dbReference>
<keyword evidence="4 9" id="KW-0546">Nucleotide metabolism</keyword>
<dbReference type="InterPro" id="IPR029001">
    <property type="entry name" value="ITPase-like_fam"/>
</dbReference>
<feature type="site" description="Important for substrate specificity" evidence="9">
    <location>
        <position position="13"/>
    </location>
</feature>